<name>A0AAJ0IFW5_9PEZI</name>
<accession>A0AAJ0IFW5</accession>
<dbReference type="GeneID" id="87874218"/>
<keyword evidence="1" id="KW-0732">Signal</keyword>
<feature type="chain" id="PRO_5042590612" description="Secreted protein" evidence="1">
    <location>
        <begin position="17"/>
        <end position="113"/>
    </location>
</feature>
<reference evidence="2 3" key="1">
    <citation type="journal article" date="2023" name="Mol. Phylogenet. Evol.">
        <title>Genome-scale phylogeny and comparative genomics of the fungal order Sordariales.</title>
        <authorList>
            <person name="Hensen N."/>
            <person name="Bonometti L."/>
            <person name="Westerberg I."/>
            <person name="Brannstrom I.O."/>
            <person name="Guillou S."/>
            <person name="Cros-Aarteil S."/>
            <person name="Calhoun S."/>
            <person name="Haridas S."/>
            <person name="Kuo A."/>
            <person name="Mondo S."/>
            <person name="Pangilinan J."/>
            <person name="Riley R."/>
            <person name="LaButti K."/>
            <person name="Andreopoulos B."/>
            <person name="Lipzen A."/>
            <person name="Chen C."/>
            <person name="Yan M."/>
            <person name="Daum C."/>
            <person name="Ng V."/>
            <person name="Clum A."/>
            <person name="Steindorff A."/>
            <person name="Ohm R.A."/>
            <person name="Martin F."/>
            <person name="Silar P."/>
            <person name="Natvig D.O."/>
            <person name="Lalanne C."/>
            <person name="Gautier V."/>
            <person name="Ament-Velasquez S.L."/>
            <person name="Kruys A."/>
            <person name="Hutchinson M.I."/>
            <person name="Powell A.J."/>
            <person name="Barry K."/>
            <person name="Miller A.N."/>
            <person name="Grigoriev I.V."/>
            <person name="Debuchy R."/>
            <person name="Gladieux P."/>
            <person name="Hiltunen Thoren M."/>
            <person name="Johannesson H."/>
        </authorList>
    </citation>
    <scope>NUCLEOTIDE SEQUENCE [LARGE SCALE GENOMIC DNA]</scope>
    <source>
        <strain evidence="2 3">FGSC 10403</strain>
    </source>
</reference>
<evidence type="ECO:0000313" key="2">
    <source>
        <dbReference type="EMBL" id="KAK3499665.1"/>
    </source>
</evidence>
<evidence type="ECO:0000256" key="1">
    <source>
        <dbReference type="SAM" id="SignalP"/>
    </source>
</evidence>
<sequence length="113" mass="13052">MFGSLFLFVVYTTVISNFHHDTGCHVDLQWSTNLNHIYPGARELLDTISARHRSLSTTLPTQRLLIHHVQKNSNMVNVLHHEPRNHAFAALTPNLFLGRLVRHTCVLWHACHR</sequence>
<feature type="signal peptide" evidence="1">
    <location>
        <begin position="1"/>
        <end position="16"/>
    </location>
</feature>
<dbReference type="EMBL" id="JAULSX010000001">
    <property type="protein sequence ID" value="KAK3499665.1"/>
    <property type="molecule type" value="Genomic_DNA"/>
</dbReference>
<dbReference type="Proteomes" id="UP001285908">
    <property type="component" value="Unassembled WGS sequence"/>
</dbReference>
<evidence type="ECO:0000313" key="3">
    <source>
        <dbReference type="Proteomes" id="UP001285908"/>
    </source>
</evidence>
<organism evidence="2 3">
    <name type="scientific">Neurospora hispaniola</name>
    <dbReference type="NCBI Taxonomy" id="588809"/>
    <lineage>
        <taxon>Eukaryota</taxon>
        <taxon>Fungi</taxon>
        <taxon>Dikarya</taxon>
        <taxon>Ascomycota</taxon>
        <taxon>Pezizomycotina</taxon>
        <taxon>Sordariomycetes</taxon>
        <taxon>Sordariomycetidae</taxon>
        <taxon>Sordariales</taxon>
        <taxon>Sordariaceae</taxon>
        <taxon>Neurospora</taxon>
    </lineage>
</organism>
<proteinExistence type="predicted"/>
<dbReference type="AlphaFoldDB" id="A0AAJ0IFW5"/>
<evidence type="ECO:0008006" key="4">
    <source>
        <dbReference type="Google" id="ProtNLM"/>
    </source>
</evidence>
<protein>
    <recommendedName>
        <fullName evidence="4">Secreted protein</fullName>
    </recommendedName>
</protein>
<dbReference type="RefSeq" id="XP_062697298.1">
    <property type="nucleotide sequence ID" value="XM_062836596.1"/>
</dbReference>
<comment type="caution">
    <text evidence="2">The sequence shown here is derived from an EMBL/GenBank/DDBJ whole genome shotgun (WGS) entry which is preliminary data.</text>
</comment>
<keyword evidence="3" id="KW-1185">Reference proteome</keyword>
<gene>
    <name evidence="2" type="ORF">B0T23DRAFT_370444</name>
</gene>